<keyword evidence="4" id="KW-1185">Reference proteome</keyword>
<evidence type="ECO:0000313" key="3">
    <source>
        <dbReference type="EMBL" id="SEJ08424.1"/>
    </source>
</evidence>
<organism evidence="3 4">
    <name type="scientific">Cribrihabitans marinus</name>
    <dbReference type="NCBI Taxonomy" id="1227549"/>
    <lineage>
        <taxon>Bacteria</taxon>
        <taxon>Pseudomonadati</taxon>
        <taxon>Pseudomonadota</taxon>
        <taxon>Alphaproteobacteria</taxon>
        <taxon>Rhodobacterales</taxon>
        <taxon>Paracoccaceae</taxon>
        <taxon>Cribrihabitans</taxon>
    </lineage>
</organism>
<dbReference type="InterPro" id="IPR001309">
    <property type="entry name" value="Pept_C14_p20"/>
</dbReference>
<dbReference type="RefSeq" id="WP_177175400.1">
    <property type="nucleotide sequence ID" value="NZ_BMGV01000003.1"/>
</dbReference>
<gene>
    <name evidence="3" type="ORF">SAMN05444007_103290</name>
</gene>
<dbReference type="AlphaFoldDB" id="A0A1H6VZ97"/>
<dbReference type="Proteomes" id="UP000199379">
    <property type="component" value="Unassembled WGS sequence"/>
</dbReference>
<dbReference type="Gene3D" id="3.40.50.1460">
    <property type="match status" value="1"/>
</dbReference>
<dbReference type="InterPro" id="IPR011600">
    <property type="entry name" value="Pept_C14_caspase"/>
</dbReference>
<dbReference type="PANTHER" id="PTHR22576:SF37">
    <property type="entry name" value="MUCOSA-ASSOCIATED LYMPHOID TISSUE LYMPHOMA TRANSLOCATION PROTEIN 1"/>
    <property type="match status" value="1"/>
</dbReference>
<sequence length="541" mass="57374">MRMFAAALFILTALPALAQERLALVIGNDSYDHVPRLDKAVADARAIASKLRGMGFETLEGIDVDRRMMNRRISEFTARLEPGDTAFVFFAGHGVEIDGENYLLPTDIVAPDSGESDFVKSESIALSALLDRVRSTGARTAITIVDACRNNPFETVAGRSIGRTRGLGRISAPQGTFVIFSAGAGQLALDGLHEEDPAQNSVFTRALLPRLSEPGLELRALVADLRVEVRDLARTVSHTQVPAYYDELLGEFYFIPAAAKAPATAAPAQAAEVDPIRADLELARSIGTVDALDGFLDRYEDRADEYSYQVAVQLREGLSTEAAAPAKRATQVDEVPAEPAAVSVPYAEVIEEERRQQGTKATIRATQAALNAAGCSAGGADGVIGPRTRSAFARFIDASGASLNPDGLGSVDALRAIEAAGRNVCKPAPRQAPQSASATAPAAGGLTLSGSWKYRANCVLVVKVTGTVTFRKSGANAYHGRLADSLGQRANSDVYLNSREITGTDYFPGVTVKWRGRMAADGQSYTATGSTGCSVYAWRAG</sequence>
<evidence type="ECO:0000259" key="2">
    <source>
        <dbReference type="PROSITE" id="PS50208"/>
    </source>
</evidence>
<dbReference type="InterPro" id="IPR036366">
    <property type="entry name" value="PGBDSf"/>
</dbReference>
<name>A0A1H6VZ97_9RHOB</name>
<dbReference type="PROSITE" id="PS50208">
    <property type="entry name" value="CASPASE_P20"/>
    <property type="match status" value="1"/>
</dbReference>
<evidence type="ECO:0000256" key="1">
    <source>
        <dbReference type="SAM" id="SignalP"/>
    </source>
</evidence>
<dbReference type="Pfam" id="PF00656">
    <property type="entry name" value="Peptidase_C14"/>
    <property type="match status" value="1"/>
</dbReference>
<dbReference type="SUPFAM" id="SSF52129">
    <property type="entry name" value="Caspase-like"/>
    <property type="match status" value="1"/>
</dbReference>
<dbReference type="InterPro" id="IPR029030">
    <property type="entry name" value="Caspase-like_dom_sf"/>
</dbReference>
<accession>A0A1H6VZ97</accession>
<feature type="domain" description="Caspase family p20" evidence="2">
    <location>
        <begin position="19"/>
        <end position="152"/>
    </location>
</feature>
<feature type="chain" id="PRO_5011685587" evidence="1">
    <location>
        <begin position="19"/>
        <end position="541"/>
    </location>
</feature>
<dbReference type="EMBL" id="FNYD01000003">
    <property type="protein sequence ID" value="SEJ08424.1"/>
    <property type="molecule type" value="Genomic_DNA"/>
</dbReference>
<keyword evidence="1" id="KW-0732">Signal</keyword>
<dbReference type="PANTHER" id="PTHR22576">
    <property type="entry name" value="MUCOSA ASSOCIATED LYMPHOID TISSUE LYMPHOMA TRANSLOCATION PROTEIN 1/PARACASPASE"/>
    <property type="match status" value="1"/>
</dbReference>
<dbReference type="Gene3D" id="1.10.101.10">
    <property type="entry name" value="PGBD-like superfamily/PGBD"/>
    <property type="match status" value="1"/>
</dbReference>
<dbReference type="InterPro" id="IPR052039">
    <property type="entry name" value="Caspase-related_regulators"/>
</dbReference>
<dbReference type="GO" id="GO:0006508">
    <property type="term" value="P:proteolysis"/>
    <property type="evidence" value="ECO:0007669"/>
    <property type="project" value="InterPro"/>
</dbReference>
<dbReference type="STRING" id="1227549.SAMN05444007_103290"/>
<dbReference type="GO" id="GO:0004197">
    <property type="term" value="F:cysteine-type endopeptidase activity"/>
    <property type="evidence" value="ECO:0007669"/>
    <property type="project" value="InterPro"/>
</dbReference>
<protein>
    <submittedName>
        <fullName evidence="3">Uncharacterized protein, contains caspase domain</fullName>
    </submittedName>
</protein>
<feature type="signal peptide" evidence="1">
    <location>
        <begin position="1"/>
        <end position="18"/>
    </location>
</feature>
<proteinExistence type="predicted"/>
<evidence type="ECO:0000313" key="4">
    <source>
        <dbReference type="Proteomes" id="UP000199379"/>
    </source>
</evidence>
<reference evidence="3 4" key="1">
    <citation type="submission" date="2016-10" db="EMBL/GenBank/DDBJ databases">
        <authorList>
            <person name="de Groot N.N."/>
        </authorList>
    </citation>
    <scope>NUCLEOTIDE SEQUENCE [LARGE SCALE GENOMIC DNA]</scope>
    <source>
        <strain evidence="3 4">DSM 29340</strain>
    </source>
</reference>